<dbReference type="KEGG" id="ebm:SG0102_26510"/>
<name>A0A3G9J956_9FIRM</name>
<protein>
    <recommendedName>
        <fullName evidence="2">DUF3298 domain-containing protein</fullName>
    </recommendedName>
</protein>
<evidence type="ECO:0000313" key="4">
    <source>
        <dbReference type="Proteomes" id="UP000268059"/>
    </source>
</evidence>
<evidence type="ECO:0000256" key="1">
    <source>
        <dbReference type="SAM" id="SignalP"/>
    </source>
</evidence>
<gene>
    <name evidence="3" type="ORF">SG0102_26510</name>
</gene>
<sequence>MMKKLLGSAVVVATMFAGPAAANAAVSHSYSITPTTFNKGNNVAMMMPVLKGSHTASVNKQIKAFNKQTYKAFVKDYGKSKHAAYDFGYTVLTNNNKYLSLKVTATTTAGDSASQSRYYTINKLYGRQVNMKDLFKKKDFKVMVNKAIKKQAKGTSFTSVNTKTNFYMNKHNKLVVVFDEGQIAPYSQGELQYTVNI</sequence>
<dbReference type="Proteomes" id="UP000268059">
    <property type="component" value="Chromosome"/>
</dbReference>
<feature type="domain" description="DUF3298" evidence="2">
    <location>
        <begin position="132"/>
        <end position="195"/>
    </location>
</feature>
<dbReference type="RefSeq" id="WP_125120419.1">
    <property type="nucleotide sequence ID" value="NZ_AP019309.1"/>
</dbReference>
<keyword evidence="4" id="KW-1185">Reference proteome</keyword>
<dbReference type="InParanoid" id="A0A3G9J956"/>
<accession>A0A3G9J956</accession>
<dbReference type="InterPro" id="IPR037126">
    <property type="entry name" value="PdaC/RsiV-like_sf"/>
</dbReference>
<dbReference type="EMBL" id="AP019309">
    <property type="protein sequence ID" value="BBH27717.1"/>
    <property type="molecule type" value="Genomic_DNA"/>
</dbReference>
<feature type="signal peptide" evidence="1">
    <location>
        <begin position="1"/>
        <end position="24"/>
    </location>
</feature>
<dbReference type="AlphaFoldDB" id="A0A3G9J956"/>
<dbReference type="InterPro" id="IPR021729">
    <property type="entry name" value="DUF3298"/>
</dbReference>
<reference evidence="3 4" key="1">
    <citation type="submission" date="2018-11" db="EMBL/GenBank/DDBJ databases">
        <title>Novel Erysipelotrichaceae bacterium isolated from small intestine of a swine.</title>
        <authorList>
            <person name="Kim J.S."/>
            <person name="Choe H."/>
            <person name="Lee Y.R."/>
            <person name="Kim K.M."/>
            <person name="Park D.S."/>
        </authorList>
    </citation>
    <scope>NUCLEOTIDE SEQUENCE [LARGE SCALE GENOMIC DNA]</scope>
    <source>
        <strain evidence="3 4">SG0102</strain>
    </source>
</reference>
<evidence type="ECO:0000313" key="3">
    <source>
        <dbReference type="EMBL" id="BBH27717.1"/>
    </source>
</evidence>
<evidence type="ECO:0000259" key="2">
    <source>
        <dbReference type="Pfam" id="PF11738"/>
    </source>
</evidence>
<keyword evidence="1" id="KW-0732">Signal</keyword>
<dbReference type="Gene3D" id="3.30.565.40">
    <property type="entry name" value="Fervidobacterium nodosum Rt17-B1 like"/>
    <property type="match status" value="1"/>
</dbReference>
<dbReference type="Pfam" id="PF11738">
    <property type="entry name" value="DUF3298"/>
    <property type="match status" value="1"/>
</dbReference>
<proteinExistence type="predicted"/>
<organism evidence="3 4">
    <name type="scientific">Intestinibaculum porci</name>
    <dbReference type="NCBI Taxonomy" id="2487118"/>
    <lineage>
        <taxon>Bacteria</taxon>
        <taxon>Bacillati</taxon>
        <taxon>Bacillota</taxon>
        <taxon>Erysipelotrichia</taxon>
        <taxon>Erysipelotrichales</taxon>
        <taxon>Erysipelotrichaceae</taxon>
        <taxon>Intestinibaculum</taxon>
    </lineage>
</organism>
<dbReference type="Gene3D" id="3.90.640.20">
    <property type="entry name" value="Heat-shock cognate protein, ATPase"/>
    <property type="match status" value="1"/>
</dbReference>
<feature type="chain" id="PRO_5018330814" description="DUF3298 domain-containing protein" evidence="1">
    <location>
        <begin position="25"/>
        <end position="197"/>
    </location>
</feature>
<dbReference type="OrthoDB" id="4990at2"/>